<dbReference type="Proteomes" id="UP001056120">
    <property type="component" value="Linkage Group LG11"/>
</dbReference>
<sequence length="76" mass="8461">MSEEPPLKKEKMWEEQATIPQNSNNLPLFQGFYGLQHPSGVVLSGTTSHATGSIQQEDNKWRIDEEPIGGRGIHST</sequence>
<reference evidence="1 2" key="2">
    <citation type="journal article" date="2022" name="Mol. Ecol. Resour.">
        <title>The genomes of chicory, endive, great burdock and yacon provide insights into Asteraceae paleo-polyploidization history and plant inulin production.</title>
        <authorList>
            <person name="Fan W."/>
            <person name="Wang S."/>
            <person name="Wang H."/>
            <person name="Wang A."/>
            <person name="Jiang F."/>
            <person name="Liu H."/>
            <person name="Zhao H."/>
            <person name="Xu D."/>
            <person name="Zhang Y."/>
        </authorList>
    </citation>
    <scope>NUCLEOTIDE SEQUENCE [LARGE SCALE GENOMIC DNA]</scope>
    <source>
        <strain evidence="2">cv. Yunnan</strain>
        <tissue evidence="1">Leaves</tissue>
    </source>
</reference>
<reference evidence="2" key="1">
    <citation type="journal article" date="2022" name="Mol. Ecol. Resour.">
        <title>The genomes of chicory, endive, great burdock and yacon provide insights into Asteraceae palaeo-polyploidization history and plant inulin production.</title>
        <authorList>
            <person name="Fan W."/>
            <person name="Wang S."/>
            <person name="Wang H."/>
            <person name="Wang A."/>
            <person name="Jiang F."/>
            <person name="Liu H."/>
            <person name="Zhao H."/>
            <person name="Xu D."/>
            <person name="Zhang Y."/>
        </authorList>
    </citation>
    <scope>NUCLEOTIDE SEQUENCE [LARGE SCALE GENOMIC DNA]</scope>
    <source>
        <strain evidence="2">cv. Yunnan</strain>
    </source>
</reference>
<protein>
    <submittedName>
        <fullName evidence="1">Uncharacterized protein</fullName>
    </submittedName>
</protein>
<keyword evidence="2" id="KW-1185">Reference proteome</keyword>
<proteinExistence type="predicted"/>
<evidence type="ECO:0000313" key="2">
    <source>
        <dbReference type="Proteomes" id="UP001056120"/>
    </source>
</evidence>
<organism evidence="1 2">
    <name type="scientific">Smallanthus sonchifolius</name>
    <dbReference type="NCBI Taxonomy" id="185202"/>
    <lineage>
        <taxon>Eukaryota</taxon>
        <taxon>Viridiplantae</taxon>
        <taxon>Streptophyta</taxon>
        <taxon>Embryophyta</taxon>
        <taxon>Tracheophyta</taxon>
        <taxon>Spermatophyta</taxon>
        <taxon>Magnoliopsida</taxon>
        <taxon>eudicotyledons</taxon>
        <taxon>Gunneridae</taxon>
        <taxon>Pentapetalae</taxon>
        <taxon>asterids</taxon>
        <taxon>campanulids</taxon>
        <taxon>Asterales</taxon>
        <taxon>Asteraceae</taxon>
        <taxon>Asteroideae</taxon>
        <taxon>Heliantheae alliance</taxon>
        <taxon>Millerieae</taxon>
        <taxon>Smallanthus</taxon>
    </lineage>
</organism>
<comment type="caution">
    <text evidence="1">The sequence shown here is derived from an EMBL/GenBank/DDBJ whole genome shotgun (WGS) entry which is preliminary data.</text>
</comment>
<dbReference type="EMBL" id="CM042028">
    <property type="protein sequence ID" value="KAI3797892.1"/>
    <property type="molecule type" value="Genomic_DNA"/>
</dbReference>
<evidence type="ECO:0000313" key="1">
    <source>
        <dbReference type="EMBL" id="KAI3797892.1"/>
    </source>
</evidence>
<accession>A0ACB9HSV4</accession>
<gene>
    <name evidence="1" type="ORF">L1987_33156</name>
</gene>
<name>A0ACB9HSV4_9ASTR</name>